<comment type="caution">
    <text evidence="8">The sequence shown here is derived from an EMBL/GenBank/DDBJ whole genome shotgun (WGS) entry which is preliminary data.</text>
</comment>
<dbReference type="PROSITE" id="PS50011">
    <property type="entry name" value="PROTEIN_KINASE_DOM"/>
    <property type="match status" value="1"/>
</dbReference>
<dbReference type="InterPro" id="IPR050494">
    <property type="entry name" value="Ser_Thr_dual-spec_kinase"/>
</dbReference>
<keyword evidence="3" id="KW-0547">Nucleotide-binding</keyword>
<name>V6TD45_GIAIN</name>
<reference evidence="8 9" key="2">
    <citation type="journal article" date="2013" name="Genome Biol. Evol.">
        <title>Genome sequencing of Giardia lamblia genotypes A2 and B isolates (DH and GS) and comparative analysis with the genomes of genotypes A1 and E (WB and Pig).</title>
        <authorList>
            <person name="Adam R.D."/>
            <person name="Dahlstrom E.W."/>
            <person name="Martens C.A."/>
            <person name="Bruno D.P."/>
            <person name="Barbian K.D."/>
            <person name="Ricklefs S.M."/>
            <person name="Hernandez M.M."/>
            <person name="Narla N.P."/>
            <person name="Patel R.B."/>
            <person name="Porcella S.F."/>
            <person name="Nash T.E."/>
        </authorList>
    </citation>
    <scope>NUCLEOTIDE SEQUENCE [LARGE SCALE GENOMIC DNA]</scope>
    <source>
        <strain evidence="8 9">DH</strain>
    </source>
</reference>
<evidence type="ECO:0000313" key="8">
    <source>
        <dbReference type="EMBL" id="ESU36342.1"/>
    </source>
</evidence>
<evidence type="ECO:0000256" key="6">
    <source>
        <dbReference type="SAM" id="MobiDB-lite"/>
    </source>
</evidence>
<dbReference type="GO" id="GO:0016853">
    <property type="term" value="F:isomerase activity"/>
    <property type="evidence" value="ECO:0007669"/>
    <property type="project" value="UniProtKB-KW"/>
</dbReference>
<feature type="region of interest" description="Disordered" evidence="6">
    <location>
        <begin position="579"/>
        <end position="629"/>
    </location>
</feature>
<organism evidence="8 9">
    <name type="scientific">Giardia intestinalis</name>
    <name type="common">Giardia lamblia</name>
    <dbReference type="NCBI Taxonomy" id="5741"/>
    <lineage>
        <taxon>Eukaryota</taxon>
        <taxon>Metamonada</taxon>
        <taxon>Diplomonadida</taxon>
        <taxon>Hexamitidae</taxon>
        <taxon>Giardiinae</taxon>
        <taxon>Giardia</taxon>
    </lineage>
</organism>
<feature type="compositionally biased region" description="Polar residues" evidence="6">
    <location>
        <begin position="751"/>
        <end position="764"/>
    </location>
</feature>
<evidence type="ECO:0000313" key="9">
    <source>
        <dbReference type="Proteomes" id="UP000018320"/>
    </source>
</evidence>
<dbReference type="SUPFAM" id="SSF56112">
    <property type="entry name" value="Protein kinase-like (PK-like)"/>
    <property type="match status" value="1"/>
</dbReference>
<dbReference type="AlphaFoldDB" id="V6TD45"/>
<keyword evidence="5" id="KW-0067">ATP-binding</keyword>
<dbReference type="Proteomes" id="UP000018320">
    <property type="component" value="Unassembled WGS sequence"/>
</dbReference>
<gene>
    <name evidence="8" type="ORF">DHA2_151800</name>
</gene>
<dbReference type="VEuPathDB" id="GiardiaDB:QR46_1381"/>
<feature type="region of interest" description="Disordered" evidence="6">
    <location>
        <begin position="751"/>
        <end position="771"/>
    </location>
</feature>
<evidence type="ECO:0000259" key="7">
    <source>
        <dbReference type="PROSITE" id="PS50011"/>
    </source>
</evidence>
<sequence>MDTITLIAGFLRQHGENELAENVENCESLRRETRITTDLEFLLNISRGCVTVETLANRSAMIKEHNMASTIDKFVIHPVFFGRRRALENEFLLEMFRDIDTKVDYLGLVPVTSKRYRMSVCHKQPYQHLYLKRIFPADQKLKGLAPDSPPAMGYARLSNPYMDYYKGETGFARQIILGHKIEKIQSRDFEPHNIPEKKGLGLATRGTIAAAEAVDPYPKVPVPTMSASEKQVLSRKITPRALKEFIELKRRIIRLLTQRVAPEADVTVKLLDVLGSFKGLVESVPTDDGVPLWTFDWGSAVYFSEHNIGSAASDLNARYIRPQSKAISKRAGSRIITMRAQPSAESPDPGPEQQYVVERSSHYPNVFFMRKSRAYSQAFQALVPSAAPVTLLQSTLNASKRIGPLEEDTSDTTTLNSLAAIPTAASSLQTTMGQQLSSTLQESQGIFGLSSTNPLQVPSQVQPKMGVLASKIRNQHSLSAEESRMQASTKENKDSMKFRVVQNATPSTTKIESVNYRDLIMEHLSSPQATIEAKLQSALTADERQKFDSTVRSFAEKLRAKELSYSSILSNLFDGLSAPSGSQVQGSGRPGSNYGQSTSSLPTGIEQFSSRGDSDTRTDPSDHDFDSDMALSGNEEYEDINLGDEDQAQFAASAGQVSIGNSVSMDSMIRTTNEFIKATSASGLSEQIESSAQSLQSTGSLHRSDVHSSSVGALGHVGAHHIRPQSSKAVSSISSAMNMATSLYSQTQLSTGAPTQTASKNGSSDAPAAVYTPVPPMADDITKSCLRLEISVTSMDVAEAGGTAMSGKDEKVFQSSVPLLPVTAYCDINAVIDTAVSGLDASDAKNSAKDKYKTILQVIRGQLDQTSLMNTTACSKLPIYYNPLHTGAIEVTTPDDADVPFIEGETILNRYKLLKMVGSATFSNVFSCLDLKDNVTYCLKIIKQEKEFFDQAIDEVHLLELLKDIDPNNNINIIKIHDYFYFREHLLLKFTLLGEDLYTHFNRREKKGQPNDYTIPVIRDMARQVLKALDYIHRLGITHLDLKPENLLHGDKNFIGGVNEPSVTLVDFGSSSFIFDKMHSYIQSRSYRAPEVILATPYDSRADIWSFGCVVCELLTGRVLFPNYSVATILSRICSLIGPIPRDMIMSGRMGQRVLTFGLVPYEHDEKNRQHFYFTPQQGLLEYWLFGERCANLTDEEVLFSDFCRQALIVDPIKRPTAAMLLEHPFIKGADLLL</sequence>
<proteinExistence type="predicted"/>
<dbReference type="PANTHER" id="PTHR24058">
    <property type="entry name" value="DUAL SPECIFICITY PROTEIN KINASE"/>
    <property type="match status" value="1"/>
</dbReference>
<dbReference type="Gene3D" id="1.10.510.10">
    <property type="entry name" value="Transferase(Phosphotransferase) domain 1"/>
    <property type="match status" value="1"/>
</dbReference>
<keyword evidence="8" id="KW-0413">Isomerase</keyword>
<dbReference type="InterPro" id="IPR000719">
    <property type="entry name" value="Prot_kinase_dom"/>
</dbReference>
<dbReference type="InterPro" id="IPR011009">
    <property type="entry name" value="Kinase-like_dom_sf"/>
</dbReference>
<evidence type="ECO:0000256" key="5">
    <source>
        <dbReference type="ARBA" id="ARBA00022840"/>
    </source>
</evidence>
<keyword evidence="1" id="KW-0723">Serine/threonine-protein kinase</keyword>
<keyword evidence="2" id="KW-0808">Transferase</keyword>
<reference evidence="9" key="1">
    <citation type="submission" date="2012-02" db="EMBL/GenBank/DDBJ databases">
        <title>Genome sequencing of Giardia lamblia Genotypes A2 and B isolates (DH and GS) and comparative analysis with the genomes of Genotypes A1 and E (WB and Pig).</title>
        <authorList>
            <person name="Adam R."/>
            <person name="Dahlstrom E."/>
            <person name="Martens C."/>
            <person name="Bruno D."/>
            <person name="Barbian K."/>
            <person name="Porcella S.F."/>
            <person name="Nash T."/>
        </authorList>
    </citation>
    <scope>NUCLEOTIDE SEQUENCE</scope>
    <source>
        <strain evidence="9">DH</strain>
    </source>
</reference>
<dbReference type="GO" id="GO:0004674">
    <property type="term" value="F:protein serine/threonine kinase activity"/>
    <property type="evidence" value="ECO:0007669"/>
    <property type="project" value="UniProtKB-KW"/>
</dbReference>
<dbReference type="VEuPathDB" id="GiardiaDB:GL50803_0017558"/>
<dbReference type="EMBL" id="AHGT01000049">
    <property type="protein sequence ID" value="ESU36342.1"/>
    <property type="molecule type" value="Genomic_DNA"/>
</dbReference>
<feature type="compositionally biased region" description="Polar residues" evidence="6">
    <location>
        <begin position="593"/>
        <end position="611"/>
    </location>
</feature>
<dbReference type="VEuPathDB" id="GiardiaDB:DHA2_151800"/>
<evidence type="ECO:0000256" key="4">
    <source>
        <dbReference type="ARBA" id="ARBA00022777"/>
    </source>
</evidence>
<feature type="compositionally biased region" description="Basic and acidic residues" evidence="6">
    <location>
        <begin position="612"/>
        <end position="626"/>
    </location>
</feature>
<dbReference type="Gene3D" id="3.30.200.20">
    <property type="entry name" value="Phosphorylase Kinase, domain 1"/>
    <property type="match status" value="1"/>
</dbReference>
<dbReference type="PANTHER" id="PTHR24058:SF124">
    <property type="entry name" value="PROTEIN KINASE SUPERFAMILY PROTEIN"/>
    <property type="match status" value="1"/>
</dbReference>
<evidence type="ECO:0000256" key="3">
    <source>
        <dbReference type="ARBA" id="ARBA00022741"/>
    </source>
</evidence>
<protein>
    <submittedName>
        <fullName evidence="8">Glucosamine-6-phosphate isomerase / GlcNAc-PI de-N-acetylase family protein</fullName>
    </submittedName>
</protein>
<dbReference type="VEuPathDB" id="GiardiaDB:GL50581_1789"/>
<evidence type="ECO:0000256" key="2">
    <source>
        <dbReference type="ARBA" id="ARBA00022679"/>
    </source>
</evidence>
<evidence type="ECO:0000256" key="1">
    <source>
        <dbReference type="ARBA" id="ARBA00022527"/>
    </source>
</evidence>
<feature type="domain" description="Protein kinase" evidence="7">
    <location>
        <begin position="911"/>
        <end position="1227"/>
    </location>
</feature>
<dbReference type="GO" id="GO:0005524">
    <property type="term" value="F:ATP binding"/>
    <property type="evidence" value="ECO:0007669"/>
    <property type="project" value="UniProtKB-KW"/>
</dbReference>
<dbReference type="Pfam" id="PF00069">
    <property type="entry name" value="Pkinase"/>
    <property type="match status" value="1"/>
</dbReference>
<keyword evidence="4" id="KW-0418">Kinase</keyword>
<dbReference type="SMART" id="SM00220">
    <property type="entry name" value="S_TKc"/>
    <property type="match status" value="1"/>
</dbReference>
<accession>V6TD45</accession>